<evidence type="ECO:0000313" key="4">
    <source>
        <dbReference type="EMBL" id="PZX07627.1"/>
    </source>
</evidence>
<dbReference type="Gene3D" id="3.30.420.40">
    <property type="match status" value="1"/>
</dbReference>
<reference evidence="4 5" key="1">
    <citation type="submission" date="2018-06" db="EMBL/GenBank/DDBJ databases">
        <title>Genomic Encyclopedia of Type Strains, Phase IV (KMG-IV): sequencing the most valuable type-strain genomes for metagenomic binning, comparative biology and taxonomic classification.</title>
        <authorList>
            <person name="Goeker M."/>
        </authorList>
    </citation>
    <scope>NUCLEOTIDE SEQUENCE [LARGE SCALE GENOMIC DNA]</scope>
    <source>
        <strain evidence="4 5">DSM 5</strain>
    </source>
</reference>
<dbReference type="CDD" id="cd24052">
    <property type="entry name" value="ASKHA_NBD_HpPPX-GppA-like"/>
    <property type="match status" value="1"/>
</dbReference>
<feature type="domain" description="Ppx/GppA phosphatase C-terminal" evidence="3">
    <location>
        <begin position="322"/>
        <end position="422"/>
    </location>
</feature>
<name>A0A2W7MKG8_9BACI</name>
<dbReference type="EMBL" id="QKZI01000001">
    <property type="protein sequence ID" value="PZX07627.1"/>
    <property type="molecule type" value="Genomic_DNA"/>
</dbReference>
<comment type="similarity">
    <text evidence="1">Belongs to the GppA/Ppx family.</text>
</comment>
<dbReference type="Gene3D" id="1.10.3210.10">
    <property type="entry name" value="Hypothetical protein af1432"/>
    <property type="match status" value="1"/>
</dbReference>
<dbReference type="AlphaFoldDB" id="A0A2W7MKG8"/>
<dbReference type="SUPFAM" id="SSF53067">
    <property type="entry name" value="Actin-like ATPase domain"/>
    <property type="match status" value="2"/>
</dbReference>
<protein>
    <submittedName>
        <fullName evidence="4">Exopolyphosphatase/guanosine-5'-triphosphate, 3'-diphosphate pyrophosphatase</fullName>
    </submittedName>
</protein>
<evidence type="ECO:0000313" key="5">
    <source>
        <dbReference type="Proteomes" id="UP000248646"/>
    </source>
</evidence>
<dbReference type="PANTHER" id="PTHR30005:SF0">
    <property type="entry name" value="RETROGRADE REGULATION PROTEIN 2"/>
    <property type="match status" value="1"/>
</dbReference>
<dbReference type="PANTHER" id="PTHR30005">
    <property type="entry name" value="EXOPOLYPHOSPHATASE"/>
    <property type="match status" value="1"/>
</dbReference>
<accession>A0A2W7MKG8</accession>
<evidence type="ECO:0000259" key="2">
    <source>
        <dbReference type="Pfam" id="PF02541"/>
    </source>
</evidence>
<comment type="caution">
    <text evidence="4">The sequence shown here is derived from an EMBL/GenBank/DDBJ whole genome shotgun (WGS) entry which is preliminary data.</text>
</comment>
<dbReference type="RefSeq" id="WP_111438261.1">
    <property type="nucleotide sequence ID" value="NZ_QKZI01000001.1"/>
</dbReference>
<sequence length="516" mass="59004">MTIKTDKKAIIDIGSNTIRLVVYSYSPSNGLVEHHNFKMVARLSMYIQQNGELSEDGIIVLIETLKKFKEILLAIQVDDVFAAATAAIRQASNREEIVALVEKEIGFQLMVLSTDQEAYFGYLAVTHTTNIHTAVTIDMGGGSTEVTYFENKKLIYSHSFPFGAVSLKSKFIKGSMITSQEIKNLRKFIQDQFESLEWLKDLQVPIIAIGGSARNIVQVDQQRKNFGLNGTHQYELKRKDLAEISEGFAACSLEDLKKIDGLSSDRADIILPALETFRVFMDVIDSTTFSYSKKGLREGIIITQLMELFPTNFNVSEVTSKAIRQVLGKFGVMEESALHLYDIFYPIYTQFCEWGYIEPLENEAFLQYAYQLFHIGEHIDRDGSSQHTFYLLTNITIDGLSNKERLRLALLASFKNRNTFKKYVDTYPNIIPEEEYHQLRDIGALIKFVHGIDVLGKSNIRTVTLKRCEETINITFHVFENYLLEKYHAEKFKKHVEKISTSEVIIEFDMEETINE</sequence>
<feature type="domain" description="Ppx/GppA phosphatase N-terminal" evidence="2">
    <location>
        <begin position="39"/>
        <end position="305"/>
    </location>
</feature>
<gene>
    <name evidence="4" type="ORF">C7437_101747</name>
</gene>
<dbReference type="SUPFAM" id="SSF109604">
    <property type="entry name" value="HD-domain/PDEase-like"/>
    <property type="match status" value="1"/>
</dbReference>
<evidence type="ECO:0000256" key="1">
    <source>
        <dbReference type="ARBA" id="ARBA00007125"/>
    </source>
</evidence>
<dbReference type="Proteomes" id="UP000248646">
    <property type="component" value="Unassembled WGS sequence"/>
</dbReference>
<dbReference type="OrthoDB" id="9807195at2"/>
<dbReference type="InterPro" id="IPR043129">
    <property type="entry name" value="ATPase_NBD"/>
</dbReference>
<organism evidence="4 5">
    <name type="scientific">Psychrobacillus insolitus</name>
    <dbReference type="NCBI Taxonomy" id="1461"/>
    <lineage>
        <taxon>Bacteria</taxon>
        <taxon>Bacillati</taxon>
        <taxon>Bacillota</taxon>
        <taxon>Bacilli</taxon>
        <taxon>Bacillales</taxon>
        <taxon>Bacillaceae</taxon>
        <taxon>Psychrobacillus</taxon>
    </lineage>
</organism>
<dbReference type="InterPro" id="IPR003695">
    <property type="entry name" value="Ppx_GppA_N"/>
</dbReference>
<proteinExistence type="inferred from homology"/>
<evidence type="ECO:0000259" key="3">
    <source>
        <dbReference type="Pfam" id="PF21447"/>
    </source>
</evidence>
<dbReference type="GO" id="GO:0006357">
    <property type="term" value="P:regulation of transcription by RNA polymerase II"/>
    <property type="evidence" value="ECO:0007669"/>
    <property type="project" value="TreeGrafter"/>
</dbReference>
<dbReference type="InterPro" id="IPR050273">
    <property type="entry name" value="GppA/Ppx_hydrolase"/>
</dbReference>
<dbReference type="Gene3D" id="3.30.420.150">
    <property type="entry name" value="Exopolyphosphatase. Domain 2"/>
    <property type="match status" value="1"/>
</dbReference>
<dbReference type="InterPro" id="IPR048950">
    <property type="entry name" value="Ppx_GppA_C"/>
</dbReference>
<keyword evidence="5" id="KW-1185">Reference proteome</keyword>
<dbReference type="Pfam" id="PF21447">
    <property type="entry name" value="Ppx-GppA_III"/>
    <property type="match status" value="1"/>
</dbReference>
<dbReference type="Pfam" id="PF02541">
    <property type="entry name" value="Ppx-GppA"/>
    <property type="match status" value="1"/>
</dbReference>